<evidence type="ECO:0000313" key="3">
    <source>
        <dbReference type="Proteomes" id="UP000598297"/>
    </source>
</evidence>
<dbReference type="InterPro" id="IPR029479">
    <property type="entry name" value="Nitroreductase"/>
</dbReference>
<dbReference type="PANTHER" id="PTHR23026:SF123">
    <property type="entry name" value="NAD(P)H NITROREDUCTASE RV3131-RELATED"/>
    <property type="match status" value="1"/>
</dbReference>
<comment type="caution">
    <text evidence="2">The sequence shown here is derived from an EMBL/GenBank/DDBJ whole genome shotgun (WGS) entry which is preliminary data.</text>
</comment>
<dbReference type="Gene3D" id="3.40.109.10">
    <property type="entry name" value="NADH Oxidase"/>
    <property type="match status" value="2"/>
</dbReference>
<reference evidence="2" key="1">
    <citation type="submission" date="2020-01" db="EMBL/GenBank/DDBJ databases">
        <title>Whole-genome analyses of novel actinobacteria.</title>
        <authorList>
            <person name="Sahin N."/>
        </authorList>
    </citation>
    <scope>NUCLEOTIDE SEQUENCE</scope>
    <source>
        <strain evidence="2">YC537</strain>
    </source>
</reference>
<dbReference type="RefSeq" id="WP_161701460.1">
    <property type="nucleotide sequence ID" value="NZ_JAAAHS010000228.1"/>
</dbReference>
<dbReference type="Pfam" id="PF00881">
    <property type="entry name" value="Nitroreductase"/>
    <property type="match status" value="1"/>
</dbReference>
<accession>A0A964XNU2</accession>
<dbReference type="Proteomes" id="UP000598297">
    <property type="component" value="Unassembled WGS sequence"/>
</dbReference>
<evidence type="ECO:0000313" key="2">
    <source>
        <dbReference type="EMBL" id="NBE54546.1"/>
    </source>
</evidence>
<feature type="domain" description="Nitroreductase" evidence="1">
    <location>
        <begin position="3"/>
        <end position="32"/>
    </location>
</feature>
<dbReference type="NCBIfam" id="NF047509">
    <property type="entry name" value="Rv3131_FMN_oxido"/>
    <property type="match status" value="1"/>
</dbReference>
<dbReference type="EMBL" id="JAAAHS010000228">
    <property type="protein sequence ID" value="NBE54546.1"/>
    <property type="molecule type" value="Genomic_DNA"/>
</dbReference>
<gene>
    <name evidence="2" type="ORF">GUY60_24620</name>
</gene>
<keyword evidence="3" id="KW-1185">Reference proteome</keyword>
<sequence length="326" mass="35486">MAAQPIDRETVTDLVRAATAAPSMHNAQPWRFRFHSAGRELDLRADLDRAMPHTDPDQRALHIGCGAALFNLRVAVAEKGWGAAVRLFPDAADAQLLARVRLAPGEPHDPALAGLSDAIGRRHTSRRPFTDKPVPAAVEGELCAAARSEGAQLIFVDEWHREALLDQVKDAEGRDRAEPDRTEDVRRWTRTGAAEATDGVPEYAFGPRVRTGRAPVRDFAGRGTDPGRPAVAFENAPHLAVLGTAEDRRDDWLRAGQALERVLLLATLDGLATSLTAHALEWRDLRELARDPSSSMGFVHMVLRLGYGPSGTATPRNPVGQVLEID</sequence>
<dbReference type="InterPro" id="IPR000415">
    <property type="entry name" value="Nitroreductase-like"/>
</dbReference>
<protein>
    <submittedName>
        <fullName evidence="2">Nitroreductase</fullName>
    </submittedName>
</protein>
<dbReference type="PANTHER" id="PTHR23026">
    <property type="entry name" value="NADPH NITROREDUCTASE"/>
    <property type="match status" value="1"/>
</dbReference>
<dbReference type="SUPFAM" id="SSF55469">
    <property type="entry name" value="FMN-dependent nitroreductase-like"/>
    <property type="match status" value="2"/>
</dbReference>
<name>A0A964XNU2_9ACTN</name>
<organism evidence="2 3">
    <name type="scientific">Streptomyces boluensis</name>
    <dbReference type="NCBI Taxonomy" id="1775135"/>
    <lineage>
        <taxon>Bacteria</taxon>
        <taxon>Bacillati</taxon>
        <taxon>Actinomycetota</taxon>
        <taxon>Actinomycetes</taxon>
        <taxon>Kitasatosporales</taxon>
        <taxon>Streptomycetaceae</taxon>
        <taxon>Streptomyces</taxon>
    </lineage>
</organism>
<dbReference type="AlphaFoldDB" id="A0A964XNU2"/>
<evidence type="ECO:0000259" key="1">
    <source>
        <dbReference type="Pfam" id="PF00881"/>
    </source>
</evidence>
<dbReference type="GO" id="GO:0016491">
    <property type="term" value="F:oxidoreductase activity"/>
    <property type="evidence" value="ECO:0007669"/>
    <property type="project" value="InterPro"/>
</dbReference>
<proteinExistence type="predicted"/>
<dbReference type="OrthoDB" id="8156917at2"/>
<dbReference type="InterPro" id="IPR050627">
    <property type="entry name" value="Nitroreductase/BluB"/>
</dbReference>